<evidence type="ECO:0000256" key="4">
    <source>
        <dbReference type="ARBA" id="ARBA00023163"/>
    </source>
</evidence>
<sequence length="332" mass="36571">MASSLAVRRRFSKDLEANCLQINSEQLTKVQLAKGAGRNNLLVIGRFSNEVEAARAHDLLSLKYWGDEAKTNFPISMYGKEVKAIAHMTEQEVLAYIRRSSSRFARGSSFYRGVTKQSKYGRWLAVKGKKKGRLILGTFDTQEEAAMAFDIASIKLKGFDAMTNFDLKLYDVKGILAGNNVQVDLKIAKLLKEATALGPSNNKGGSSSDELSGGDKKESLLIEEDEIGSQMVSDLRAIHDNSPFKEMLPLKASTALNEPSTSNFHLATNVFQCKPANADESCIMQNGTVARLSYSLQFPDTDSIGEQKARAQGTGFRHSTSSCFKPYSKRQN</sequence>
<comment type="subcellular location">
    <subcellularLocation>
        <location evidence="1">Nucleus</location>
    </subcellularLocation>
</comment>
<evidence type="ECO:0000313" key="9">
    <source>
        <dbReference type="Proteomes" id="UP001642360"/>
    </source>
</evidence>
<dbReference type="EMBL" id="CAUOFW020002959">
    <property type="protein sequence ID" value="CAK9157208.1"/>
    <property type="molecule type" value="Genomic_DNA"/>
</dbReference>
<organism evidence="8 9">
    <name type="scientific">Ilex paraguariensis</name>
    <name type="common">yerba mate</name>
    <dbReference type="NCBI Taxonomy" id="185542"/>
    <lineage>
        <taxon>Eukaryota</taxon>
        <taxon>Viridiplantae</taxon>
        <taxon>Streptophyta</taxon>
        <taxon>Embryophyta</taxon>
        <taxon>Tracheophyta</taxon>
        <taxon>Spermatophyta</taxon>
        <taxon>Magnoliopsida</taxon>
        <taxon>eudicotyledons</taxon>
        <taxon>Gunneridae</taxon>
        <taxon>Pentapetalae</taxon>
        <taxon>asterids</taxon>
        <taxon>campanulids</taxon>
        <taxon>Aquifoliales</taxon>
        <taxon>Aquifoliaceae</taxon>
        <taxon>Ilex</taxon>
    </lineage>
</organism>
<keyword evidence="3" id="KW-0238">DNA-binding</keyword>
<feature type="domain" description="AP2/ERF" evidence="7">
    <location>
        <begin position="110"/>
        <end position="166"/>
    </location>
</feature>
<keyword evidence="4" id="KW-0804">Transcription</keyword>
<dbReference type="SUPFAM" id="SSF54171">
    <property type="entry name" value="DNA-binding domain"/>
    <property type="match status" value="2"/>
</dbReference>
<dbReference type="InterPro" id="IPR036955">
    <property type="entry name" value="AP2/ERF_dom_sf"/>
</dbReference>
<dbReference type="InterPro" id="IPR016177">
    <property type="entry name" value="DNA-bd_dom_sf"/>
</dbReference>
<name>A0ABC8SJX9_9AQUA</name>
<dbReference type="GO" id="GO:0003677">
    <property type="term" value="F:DNA binding"/>
    <property type="evidence" value="ECO:0007669"/>
    <property type="project" value="UniProtKB-KW"/>
</dbReference>
<evidence type="ECO:0000256" key="3">
    <source>
        <dbReference type="ARBA" id="ARBA00023125"/>
    </source>
</evidence>
<evidence type="ECO:0000313" key="8">
    <source>
        <dbReference type="EMBL" id="CAK9157208.1"/>
    </source>
</evidence>
<dbReference type="GO" id="GO:0005634">
    <property type="term" value="C:nucleus"/>
    <property type="evidence" value="ECO:0007669"/>
    <property type="project" value="UniProtKB-SubCell"/>
</dbReference>
<evidence type="ECO:0000256" key="6">
    <source>
        <dbReference type="SAM" id="MobiDB-lite"/>
    </source>
</evidence>
<keyword evidence="2" id="KW-0805">Transcription regulation</keyword>
<evidence type="ECO:0000259" key="7">
    <source>
        <dbReference type="PROSITE" id="PS51032"/>
    </source>
</evidence>
<evidence type="ECO:0000256" key="2">
    <source>
        <dbReference type="ARBA" id="ARBA00023015"/>
    </source>
</evidence>
<feature type="compositionally biased region" description="Polar residues" evidence="6">
    <location>
        <begin position="317"/>
        <end position="326"/>
    </location>
</feature>
<evidence type="ECO:0000256" key="5">
    <source>
        <dbReference type="ARBA" id="ARBA00023242"/>
    </source>
</evidence>
<reference evidence="8 9" key="1">
    <citation type="submission" date="2024-02" db="EMBL/GenBank/DDBJ databases">
        <authorList>
            <person name="Vignale AGUSTIN F."/>
            <person name="Sosa J E."/>
            <person name="Modenutti C."/>
        </authorList>
    </citation>
    <scope>NUCLEOTIDE SEQUENCE [LARGE SCALE GENOMIC DNA]</scope>
</reference>
<dbReference type="Gene3D" id="3.30.730.10">
    <property type="entry name" value="AP2/ERF domain"/>
    <property type="match status" value="2"/>
</dbReference>
<dbReference type="AlphaFoldDB" id="A0ABC8SJX9"/>
<dbReference type="SMART" id="SM00380">
    <property type="entry name" value="AP2"/>
    <property type="match status" value="1"/>
</dbReference>
<dbReference type="CDD" id="cd00018">
    <property type="entry name" value="AP2"/>
    <property type="match status" value="1"/>
</dbReference>
<dbReference type="PANTHER" id="PTHR32467:SF218">
    <property type="entry name" value="AP2-LIKE ETHYLENE-RESPONSIVE TRANSCRIPTION FACTOR PLT2"/>
    <property type="match status" value="1"/>
</dbReference>
<proteinExistence type="predicted"/>
<keyword evidence="5" id="KW-0539">Nucleus</keyword>
<accession>A0ABC8SJX9</accession>
<gene>
    <name evidence="8" type="ORF">ILEXP_LOCUS25759</name>
</gene>
<comment type="caution">
    <text evidence="8">The sequence shown here is derived from an EMBL/GenBank/DDBJ whole genome shotgun (WGS) entry which is preliminary data.</text>
</comment>
<keyword evidence="9" id="KW-1185">Reference proteome</keyword>
<dbReference type="Proteomes" id="UP001642360">
    <property type="component" value="Unassembled WGS sequence"/>
</dbReference>
<feature type="region of interest" description="Disordered" evidence="6">
    <location>
        <begin position="305"/>
        <end position="332"/>
    </location>
</feature>
<dbReference type="PANTHER" id="PTHR32467">
    <property type="entry name" value="AP2-LIKE ETHYLENE-RESPONSIVE TRANSCRIPTION FACTOR"/>
    <property type="match status" value="1"/>
</dbReference>
<dbReference type="InterPro" id="IPR001471">
    <property type="entry name" value="AP2/ERF_dom"/>
</dbReference>
<evidence type="ECO:0000256" key="1">
    <source>
        <dbReference type="ARBA" id="ARBA00004123"/>
    </source>
</evidence>
<protein>
    <recommendedName>
        <fullName evidence="7">AP2/ERF domain-containing protein</fullName>
    </recommendedName>
</protein>
<dbReference type="PROSITE" id="PS51032">
    <property type="entry name" value="AP2_ERF"/>
    <property type="match status" value="1"/>
</dbReference>